<proteinExistence type="predicted"/>
<reference evidence="2 3" key="1">
    <citation type="submission" date="2018-09" db="EMBL/GenBank/DDBJ databases">
        <authorList>
            <person name="Zhu H."/>
        </authorList>
    </citation>
    <scope>NUCLEOTIDE SEQUENCE [LARGE SCALE GENOMIC DNA]</scope>
    <source>
        <strain evidence="2 3">K2R01-6</strain>
    </source>
</reference>
<dbReference type="EMBL" id="QYUM01000004">
    <property type="protein sequence ID" value="RJF85319.1"/>
    <property type="molecule type" value="Genomic_DNA"/>
</dbReference>
<dbReference type="InterPro" id="IPR024402">
    <property type="entry name" value="DUF2726"/>
</dbReference>
<keyword evidence="3" id="KW-1185">Reference proteome</keyword>
<accession>A0A418W5Q4</accession>
<comment type="caution">
    <text evidence="2">The sequence shown here is derived from an EMBL/GenBank/DDBJ whole genome shotgun (WGS) entry which is preliminary data.</text>
</comment>
<evidence type="ECO:0000259" key="1">
    <source>
        <dbReference type="Pfam" id="PF10881"/>
    </source>
</evidence>
<organism evidence="2 3">
    <name type="scientific">Sphingomonas cavernae</name>
    <dbReference type="NCBI Taxonomy" id="2320861"/>
    <lineage>
        <taxon>Bacteria</taxon>
        <taxon>Pseudomonadati</taxon>
        <taxon>Pseudomonadota</taxon>
        <taxon>Alphaproteobacteria</taxon>
        <taxon>Sphingomonadales</taxon>
        <taxon>Sphingomonadaceae</taxon>
        <taxon>Sphingomonas</taxon>
    </lineage>
</organism>
<evidence type="ECO:0000313" key="3">
    <source>
        <dbReference type="Proteomes" id="UP000286100"/>
    </source>
</evidence>
<feature type="domain" description="DUF2726" evidence="1">
    <location>
        <begin position="3"/>
        <end position="91"/>
    </location>
</feature>
<evidence type="ECO:0000313" key="2">
    <source>
        <dbReference type="EMBL" id="RJF85319.1"/>
    </source>
</evidence>
<dbReference type="AlphaFoldDB" id="A0A418W5Q4"/>
<dbReference type="Proteomes" id="UP000286100">
    <property type="component" value="Unassembled WGS sequence"/>
</dbReference>
<gene>
    <name evidence="2" type="ORF">D3876_15305</name>
</gene>
<name>A0A418W5Q4_9SPHN</name>
<sequence>MAMGAFLKTADNVDGHLSDAAFSAVNSKRVDFLLIDDQGWPRLAIEYHGSGHNLDPKAEGRMAVKRLALEKANIPLVEVPEGTAKLQIIRAINTTLDHPYVPNSQGVSKQGRWICPTAEK</sequence>
<protein>
    <submittedName>
        <fullName evidence="2">DUF2726 domain-containing protein</fullName>
    </submittedName>
</protein>
<dbReference type="Pfam" id="PF10881">
    <property type="entry name" value="DUF2726"/>
    <property type="match status" value="1"/>
</dbReference>